<proteinExistence type="predicted"/>
<dbReference type="AlphaFoldDB" id="A0AAE1H8K2"/>
<gene>
    <name evidence="2" type="ORF">KUF71_005998</name>
</gene>
<reference evidence="2" key="2">
    <citation type="journal article" date="2023" name="BMC Genomics">
        <title>Pest status, molecular evolution, and epigenetic factors derived from the genome assembly of Frankliniella fusca, a thysanopteran phytovirus vector.</title>
        <authorList>
            <person name="Catto M.A."/>
            <person name="Labadie P.E."/>
            <person name="Jacobson A.L."/>
            <person name="Kennedy G.G."/>
            <person name="Srinivasan R."/>
            <person name="Hunt B.G."/>
        </authorList>
    </citation>
    <scope>NUCLEOTIDE SEQUENCE</scope>
    <source>
        <strain evidence="2">PL_HMW_Pooled</strain>
    </source>
</reference>
<sequence length="973" mass="108959">MEEEVQVFFSDTGLVATVRVSPEIAEKMRNDPVYASDVIAQLASSSVQPEDDLCASPLHKKVCAVRTPEVLKNARHKSVSSTPRSCSKALAFKSSFLKMSNLPDPFLESNFIRGLEKCRIKKGIAANTPKVIKGITNYDRSAGTAVIELVSEEVAVAFVNELGSFKSFRSQNTIVFQKMDDEINVSNIYDDDTIGDEETDFQPLIDDDDFQPLTDDDDFQPVIEDYGSSDEYQPDLLNSPIPSKTDGKCNELTMSKVGVAANANDDLSQPVVLNASIPSEAAGKSDEFGMSNIVAVDVNGNLSQPVLLNTSIPPEADGKCDEFVRIDDDVTSDVSDNLFQQDTIENSEEVKDTRIKVVGLPALFDEKAVKHLFNCKLWEGGIVPKFTDGIVSITSDDSFVTLKFVNSEASTFILKEDFVFKYRGNHLTVEPFLLKPSAHDLKIALTGIPPDYDEDMGSFLKFSLNEILWDSGILRKGEEGALHISQEGPNKLVLQFLNCECVKHLLFLETIAFLDSTLKVHPYFPTLNEMSIQLDEDLTNDELSDHESRKLSVYVQVSNISASYNKEDFLQCIQSAMETANFCEKNDKCILQVLPFDPVKRAVIVQFSSSEEANLATLLENVVYKSKMLIFEKTCFTDSNITITATETGNDLKTSTLEASNDDFYVDEEEEVSLSSEEGLNIFLKVLCRFRDEIPKGGSHDPFLEGLVPIMAAMGVSTNVIDMRNRKALFRERFRKWRQKGKYDHFLYNVACVIFEGANKRVLKGSFFEWKETDEAKVANTAGAEVDADTKFMDDLTKYSEAASWNNKSELALVQCFLENKEMFDDPKRKPHFWRHISAEMWQSCQAKYNQLSAQYRNLCDEENATGGAGPLERIPDDATRQVMEVMHAIKQYDVDANPRMTMSAGVQMNKTVRSDLPQGRTRHPKAKKGDTERSKPKDTLSEPLMLFAKAYALKQKAYALKQGLDPDDLEEL</sequence>
<name>A0AAE1H8K2_9NEOP</name>
<accession>A0AAE1H8K2</accession>
<evidence type="ECO:0000313" key="3">
    <source>
        <dbReference type="Proteomes" id="UP001219518"/>
    </source>
</evidence>
<organism evidence="2 3">
    <name type="scientific">Frankliniella fusca</name>
    <dbReference type="NCBI Taxonomy" id="407009"/>
    <lineage>
        <taxon>Eukaryota</taxon>
        <taxon>Metazoa</taxon>
        <taxon>Ecdysozoa</taxon>
        <taxon>Arthropoda</taxon>
        <taxon>Hexapoda</taxon>
        <taxon>Insecta</taxon>
        <taxon>Pterygota</taxon>
        <taxon>Neoptera</taxon>
        <taxon>Paraneoptera</taxon>
        <taxon>Thysanoptera</taxon>
        <taxon>Terebrantia</taxon>
        <taxon>Thripoidea</taxon>
        <taxon>Thripidae</taxon>
        <taxon>Frankliniella</taxon>
    </lineage>
</organism>
<evidence type="ECO:0000256" key="1">
    <source>
        <dbReference type="SAM" id="MobiDB-lite"/>
    </source>
</evidence>
<feature type="region of interest" description="Disordered" evidence="1">
    <location>
        <begin position="911"/>
        <end position="942"/>
    </location>
</feature>
<dbReference type="Proteomes" id="UP001219518">
    <property type="component" value="Unassembled WGS sequence"/>
</dbReference>
<keyword evidence="3" id="KW-1185">Reference proteome</keyword>
<protein>
    <submittedName>
        <fullName evidence="2">Filamin-C</fullName>
    </submittedName>
</protein>
<evidence type="ECO:0000313" key="2">
    <source>
        <dbReference type="EMBL" id="KAK3915855.1"/>
    </source>
</evidence>
<dbReference type="EMBL" id="JAHWGI010000466">
    <property type="protein sequence ID" value="KAK3915855.1"/>
    <property type="molecule type" value="Genomic_DNA"/>
</dbReference>
<reference evidence="2" key="1">
    <citation type="submission" date="2021-07" db="EMBL/GenBank/DDBJ databases">
        <authorList>
            <person name="Catto M.A."/>
            <person name="Jacobson A."/>
            <person name="Kennedy G."/>
            <person name="Labadie P."/>
            <person name="Hunt B.G."/>
            <person name="Srinivasan R."/>
        </authorList>
    </citation>
    <scope>NUCLEOTIDE SEQUENCE</scope>
    <source>
        <strain evidence="2">PL_HMW_Pooled</strain>
        <tissue evidence="2">Head</tissue>
    </source>
</reference>
<comment type="caution">
    <text evidence="2">The sequence shown here is derived from an EMBL/GenBank/DDBJ whole genome shotgun (WGS) entry which is preliminary data.</text>
</comment>
<feature type="compositionally biased region" description="Basic and acidic residues" evidence="1">
    <location>
        <begin position="928"/>
        <end position="941"/>
    </location>
</feature>